<keyword evidence="2" id="KW-1185">Reference proteome</keyword>
<feature type="compositionally biased region" description="Polar residues" evidence="1">
    <location>
        <begin position="299"/>
        <end position="308"/>
    </location>
</feature>
<sequence>MVQISKKRVRRNTIVLDSGSNSVITALPPGNTVSTTSSQNGLSADLTPVIQVKDVLLENSEFCKLNLLLKDMQRQVSEIQKKLDQFDSMSLPISNTTESRSDIGQVKCLLDVTQNKLLNLDPIACLLERHPKISPDNLNKAENLIDCLATEVMKRITSSHQAIVYNVPDSLPLKTVRHKILICCGMASVPCECKRLRKKSNQANCPIIFKFSNSLDASKFTKCQDHLRLNSSYKSITVAQDKTPCQRRIMRSNNLVTSSSSSFDLPNKDRAQQQTPSAETSIQQTTQQPHLPMELGTDLDTSTPVNKASSKDVKMTRTSASCSKKFPPKRSNLTTMNKFRRVETNDGEEYFVFNKPAESKNANKPSLVTKNSSRNISISGGVPHAPPYRKSGSKTPKVLQPKHLPSQFPLSYKNNPKVYTGMTNSSWMGRPSDAMPFNRQPRPNLYYPYIQEHMVNFPGVPNHWYDPWHLGPPHCTPTRCTDTQSDLLFIHKFLRC</sequence>
<feature type="compositionally biased region" description="Polar residues" evidence="1">
    <location>
        <begin position="272"/>
        <end position="289"/>
    </location>
</feature>
<reference evidence="3" key="2">
    <citation type="submission" date="2023-11" db="UniProtKB">
        <authorList>
            <consortium name="WormBaseParasite"/>
        </authorList>
    </citation>
    <scope>IDENTIFICATION</scope>
</reference>
<evidence type="ECO:0000256" key="1">
    <source>
        <dbReference type="SAM" id="MobiDB-lite"/>
    </source>
</evidence>
<proteinExistence type="predicted"/>
<evidence type="ECO:0000313" key="2">
    <source>
        <dbReference type="Proteomes" id="UP000050795"/>
    </source>
</evidence>
<reference evidence="2" key="1">
    <citation type="submission" date="2022-06" db="EMBL/GenBank/DDBJ databases">
        <authorList>
            <person name="Berger JAMES D."/>
            <person name="Berger JAMES D."/>
        </authorList>
    </citation>
    <scope>NUCLEOTIDE SEQUENCE [LARGE SCALE GENOMIC DNA]</scope>
</reference>
<organism evidence="2 3">
    <name type="scientific">Trichobilharzia regenti</name>
    <name type="common">Nasal bird schistosome</name>
    <dbReference type="NCBI Taxonomy" id="157069"/>
    <lineage>
        <taxon>Eukaryota</taxon>
        <taxon>Metazoa</taxon>
        <taxon>Spiralia</taxon>
        <taxon>Lophotrochozoa</taxon>
        <taxon>Platyhelminthes</taxon>
        <taxon>Trematoda</taxon>
        <taxon>Digenea</taxon>
        <taxon>Strigeidida</taxon>
        <taxon>Schistosomatoidea</taxon>
        <taxon>Schistosomatidae</taxon>
        <taxon>Trichobilharzia</taxon>
    </lineage>
</organism>
<dbReference type="Proteomes" id="UP000050795">
    <property type="component" value="Unassembled WGS sequence"/>
</dbReference>
<accession>A0AA85JE56</accession>
<feature type="region of interest" description="Disordered" evidence="1">
    <location>
        <begin position="256"/>
        <end position="332"/>
    </location>
</feature>
<evidence type="ECO:0000313" key="3">
    <source>
        <dbReference type="WBParaSite" id="TREG1_19370.1"/>
    </source>
</evidence>
<protein>
    <submittedName>
        <fullName evidence="3">Uncharacterized protein</fullName>
    </submittedName>
</protein>
<dbReference type="WBParaSite" id="TREG1_19370.1">
    <property type="protein sequence ID" value="TREG1_19370.1"/>
    <property type="gene ID" value="TREG1_19370"/>
</dbReference>
<feature type="compositionally biased region" description="Polar residues" evidence="1">
    <location>
        <begin position="362"/>
        <end position="378"/>
    </location>
</feature>
<dbReference type="AlphaFoldDB" id="A0AA85JE56"/>
<name>A0AA85JE56_TRIRE</name>
<feature type="region of interest" description="Disordered" evidence="1">
    <location>
        <begin position="362"/>
        <end position="407"/>
    </location>
</feature>